<comment type="subcellular location">
    <subcellularLocation>
        <location evidence="1">Cell membrane</location>
        <topology evidence="1">Multi-pass membrane protein</topology>
    </subcellularLocation>
</comment>
<sequence>MDSQQPSHESKYIQQHLANERTYLAWVRTAIATIGLGFVAARLHLFSPLIVNQQADLFAQFIGLGSIILGLIIIIYTTIDYLRKRKTINEQTFTTSVTPIWLYSIGTILLGALFFIYLLFF</sequence>
<evidence type="ECO:0000313" key="8">
    <source>
        <dbReference type="EMBL" id="TCS94737.1"/>
    </source>
</evidence>
<feature type="transmembrane region" description="Helical" evidence="6">
    <location>
        <begin position="23"/>
        <end position="45"/>
    </location>
</feature>
<proteinExistence type="predicted"/>
<dbReference type="RefSeq" id="WP_131924125.1">
    <property type="nucleotide sequence ID" value="NZ_SMAG01000003.1"/>
</dbReference>
<keyword evidence="4 6" id="KW-1133">Transmembrane helix</keyword>
<feature type="transmembrane region" description="Helical" evidence="6">
    <location>
        <begin position="57"/>
        <end position="79"/>
    </location>
</feature>
<evidence type="ECO:0000259" key="7">
    <source>
        <dbReference type="Pfam" id="PF02656"/>
    </source>
</evidence>
<feature type="domain" description="DUF202" evidence="7">
    <location>
        <begin position="15"/>
        <end position="86"/>
    </location>
</feature>
<dbReference type="EMBL" id="SMAG01000003">
    <property type="protein sequence ID" value="TCS94737.1"/>
    <property type="molecule type" value="Genomic_DNA"/>
</dbReference>
<protein>
    <submittedName>
        <fullName evidence="8">Putative membrane protein</fullName>
    </submittedName>
</protein>
<evidence type="ECO:0000256" key="1">
    <source>
        <dbReference type="ARBA" id="ARBA00004651"/>
    </source>
</evidence>
<accession>A0A4V2UVD4</accession>
<name>A0A4V2UVD4_9BACL</name>
<dbReference type="OrthoDB" id="582337at2"/>
<dbReference type="InterPro" id="IPR003807">
    <property type="entry name" value="DUF202"/>
</dbReference>
<comment type="caution">
    <text evidence="8">The sequence shown here is derived from an EMBL/GenBank/DDBJ whole genome shotgun (WGS) entry which is preliminary data.</text>
</comment>
<dbReference type="PANTHER" id="PTHR34187">
    <property type="entry name" value="FGR18P"/>
    <property type="match status" value="1"/>
</dbReference>
<evidence type="ECO:0000256" key="4">
    <source>
        <dbReference type="ARBA" id="ARBA00022989"/>
    </source>
</evidence>
<dbReference type="InterPro" id="IPR052053">
    <property type="entry name" value="IM_YidH-like"/>
</dbReference>
<reference evidence="8 9" key="1">
    <citation type="submission" date="2019-03" db="EMBL/GenBank/DDBJ databases">
        <title>Genomic Encyclopedia of Type Strains, Phase IV (KMG-IV): sequencing the most valuable type-strain genomes for metagenomic binning, comparative biology and taxonomic classification.</title>
        <authorList>
            <person name="Goeker M."/>
        </authorList>
    </citation>
    <scope>NUCLEOTIDE SEQUENCE [LARGE SCALE GENOMIC DNA]</scope>
    <source>
        <strain evidence="8 9">DSM 45707</strain>
    </source>
</reference>
<evidence type="ECO:0000256" key="5">
    <source>
        <dbReference type="ARBA" id="ARBA00023136"/>
    </source>
</evidence>
<keyword evidence="9" id="KW-1185">Reference proteome</keyword>
<keyword evidence="5 6" id="KW-0472">Membrane</keyword>
<dbReference type="Pfam" id="PF02656">
    <property type="entry name" value="DUF202"/>
    <property type="match status" value="1"/>
</dbReference>
<evidence type="ECO:0000256" key="3">
    <source>
        <dbReference type="ARBA" id="ARBA00022692"/>
    </source>
</evidence>
<dbReference type="AlphaFoldDB" id="A0A4V2UVD4"/>
<dbReference type="PANTHER" id="PTHR34187:SF2">
    <property type="entry name" value="DUF202 DOMAIN-CONTAINING PROTEIN"/>
    <property type="match status" value="1"/>
</dbReference>
<keyword evidence="3 6" id="KW-0812">Transmembrane</keyword>
<keyword evidence="2" id="KW-1003">Cell membrane</keyword>
<gene>
    <name evidence="8" type="ORF">EDD58_103154</name>
</gene>
<dbReference type="Proteomes" id="UP000294937">
    <property type="component" value="Unassembled WGS sequence"/>
</dbReference>
<dbReference type="GO" id="GO:0005886">
    <property type="term" value="C:plasma membrane"/>
    <property type="evidence" value="ECO:0007669"/>
    <property type="project" value="UniProtKB-SubCell"/>
</dbReference>
<organism evidence="8 9">
    <name type="scientific">Hazenella coriacea</name>
    <dbReference type="NCBI Taxonomy" id="1179467"/>
    <lineage>
        <taxon>Bacteria</taxon>
        <taxon>Bacillati</taxon>
        <taxon>Bacillota</taxon>
        <taxon>Bacilli</taxon>
        <taxon>Bacillales</taxon>
        <taxon>Thermoactinomycetaceae</taxon>
        <taxon>Hazenella</taxon>
    </lineage>
</organism>
<evidence type="ECO:0000256" key="6">
    <source>
        <dbReference type="SAM" id="Phobius"/>
    </source>
</evidence>
<evidence type="ECO:0000313" key="9">
    <source>
        <dbReference type="Proteomes" id="UP000294937"/>
    </source>
</evidence>
<evidence type="ECO:0000256" key="2">
    <source>
        <dbReference type="ARBA" id="ARBA00022475"/>
    </source>
</evidence>
<feature type="transmembrane region" description="Helical" evidence="6">
    <location>
        <begin position="100"/>
        <end position="120"/>
    </location>
</feature>